<feature type="transmembrane region" description="Helical" evidence="8">
    <location>
        <begin position="76"/>
        <end position="96"/>
    </location>
</feature>
<evidence type="ECO:0000256" key="3">
    <source>
        <dbReference type="ARBA" id="ARBA00022475"/>
    </source>
</evidence>
<evidence type="ECO:0000256" key="8">
    <source>
        <dbReference type="SAM" id="Phobius"/>
    </source>
</evidence>
<feature type="transmembrane region" description="Helical" evidence="8">
    <location>
        <begin position="197"/>
        <end position="215"/>
    </location>
</feature>
<feature type="transmembrane region" description="Helical" evidence="8">
    <location>
        <begin position="389"/>
        <end position="408"/>
    </location>
</feature>
<keyword evidence="11" id="KW-1185">Reference proteome</keyword>
<evidence type="ECO:0000256" key="6">
    <source>
        <dbReference type="ARBA" id="ARBA00023136"/>
    </source>
</evidence>
<feature type="transmembrane region" description="Helical" evidence="8">
    <location>
        <begin position="132"/>
        <end position="155"/>
    </location>
</feature>
<evidence type="ECO:0000256" key="4">
    <source>
        <dbReference type="ARBA" id="ARBA00022692"/>
    </source>
</evidence>
<feature type="transmembrane region" description="Helical" evidence="8">
    <location>
        <begin position="298"/>
        <end position="317"/>
    </location>
</feature>
<evidence type="ECO:0000313" key="11">
    <source>
        <dbReference type="Proteomes" id="UP000677082"/>
    </source>
</evidence>
<dbReference type="RefSeq" id="WP_213008060.1">
    <property type="nucleotide sequence ID" value="NZ_BOQN01000052.1"/>
</dbReference>
<feature type="transmembrane region" description="Helical" evidence="8">
    <location>
        <begin position="235"/>
        <end position="257"/>
    </location>
</feature>
<feature type="transmembrane region" description="Helical" evidence="8">
    <location>
        <begin position="358"/>
        <end position="383"/>
    </location>
</feature>
<organism evidence="10 11">
    <name type="scientific">Paractinoplanes toevensis</name>
    <dbReference type="NCBI Taxonomy" id="571911"/>
    <lineage>
        <taxon>Bacteria</taxon>
        <taxon>Bacillati</taxon>
        <taxon>Actinomycetota</taxon>
        <taxon>Actinomycetes</taxon>
        <taxon>Micromonosporales</taxon>
        <taxon>Micromonosporaceae</taxon>
        <taxon>Paractinoplanes</taxon>
    </lineage>
</organism>
<evidence type="ECO:0000256" key="7">
    <source>
        <dbReference type="SAM" id="MobiDB-lite"/>
    </source>
</evidence>
<dbReference type="Pfam" id="PF07690">
    <property type="entry name" value="MFS_1"/>
    <property type="match status" value="1"/>
</dbReference>
<gene>
    <name evidence="10" type="ORF">Ato02nite_039620</name>
</gene>
<dbReference type="AlphaFoldDB" id="A0A919TA18"/>
<evidence type="ECO:0000313" key="10">
    <source>
        <dbReference type="EMBL" id="GIM92169.1"/>
    </source>
</evidence>
<dbReference type="PANTHER" id="PTHR23517">
    <property type="entry name" value="RESISTANCE PROTEIN MDTM, PUTATIVE-RELATED-RELATED"/>
    <property type="match status" value="1"/>
</dbReference>
<feature type="transmembrane region" description="Helical" evidence="8">
    <location>
        <begin position="108"/>
        <end position="126"/>
    </location>
</feature>
<dbReference type="SUPFAM" id="SSF103473">
    <property type="entry name" value="MFS general substrate transporter"/>
    <property type="match status" value="1"/>
</dbReference>
<keyword evidence="3" id="KW-1003">Cell membrane</keyword>
<evidence type="ECO:0000259" key="9">
    <source>
        <dbReference type="PROSITE" id="PS50850"/>
    </source>
</evidence>
<dbReference type="Proteomes" id="UP000677082">
    <property type="component" value="Unassembled WGS sequence"/>
</dbReference>
<feature type="compositionally biased region" description="Polar residues" evidence="7">
    <location>
        <begin position="1"/>
        <end position="22"/>
    </location>
</feature>
<evidence type="ECO:0000256" key="1">
    <source>
        <dbReference type="ARBA" id="ARBA00004651"/>
    </source>
</evidence>
<feature type="transmembrane region" description="Helical" evidence="8">
    <location>
        <begin position="167"/>
        <end position="191"/>
    </location>
</feature>
<keyword evidence="5 8" id="KW-1133">Transmembrane helix</keyword>
<dbReference type="InterPro" id="IPR050171">
    <property type="entry name" value="MFS_Transporters"/>
</dbReference>
<dbReference type="EMBL" id="BOQN01000052">
    <property type="protein sequence ID" value="GIM92169.1"/>
    <property type="molecule type" value="Genomic_DNA"/>
</dbReference>
<proteinExistence type="predicted"/>
<evidence type="ECO:0000256" key="5">
    <source>
        <dbReference type="ARBA" id="ARBA00022989"/>
    </source>
</evidence>
<feature type="region of interest" description="Disordered" evidence="7">
    <location>
        <begin position="1"/>
        <end position="32"/>
    </location>
</feature>
<dbReference type="CDD" id="cd17473">
    <property type="entry name" value="MFS_arabinose_efflux_permease_like"/>
    <property type="match status" value="1"/>
</dbReference>
<evidence type="ECO:0000256" key="2">
    <source>
        <dbReference type="ARBA" id="ARBA00022448"/>
    </source>
</evidence>
<dbReference type="InterPro" id="IPR011701">
    <property type="entry name" value="MFS"/>
</dbReference>
<dbReference type="InterPro" id="IPR020846">
    <property type="entry name" value="MFS_dom"/>
</dbReference>
<dbReference type="InterPro" id="IPR036259">
    <property type="entry name" value="MFS_trans_sf"/>
</dbReference>
<accession>A0A919TA18</accession>
<protein>
    <submittedName>
        <fullName evidence="10">MFS transporter</fullName>
    </submittedName>
</protein>
<sequence>MSSPLESPSISGRASDSASVGSPDSAARAPDGREAGPAQLALLLAGSCLAVLGAVLIAPVLPKMEDHFAGIAGADVLVPIVLTVPALIIGLTAPFAGVVIDALDRKRLLLAALVVYAIAGTAPLYLDSLGAIIASRAVVGLCEAAIMTCCTTLIADYWSGPRRSRYLGLQTLAATLAATVFLALGGALGAAGWRTPFWVYAVALLLVVPMAKLLWQPAAGPKPKKLPSLPWRELLVPCLITLVGGVVFYALIVQLSFVLDDLGVTSSAAIGGVSAAMSLATAAGSASFARLSRQRPRTLLPIAFGLAAVGLAVVFAAPNVPVVTVGAMITGAGTGLLLPVLLTWATNRLRFEQRGRGTGLWTGFLFVGEFASPLLVAGFGAAAGGLQPGLGVLAAVSAVLAVIALLVVPRTAAPLNVTS</sequence>
<comment type="subcellular location">
    <subcellularLocation>
        <location evidence="1">Cell membrane</location>
        <topology evidence="1">Multi-pass membrane protein</topology>
    </subcellularLocation>
</comment>
<dbReference type="GO" id="GO:0022857">
    <property type="term" value="F:transmembrane transporter activity"/>
    <property type="evidence" value="ECO:0007669"/>
    <property type="project" value="InterPro"/>
</dbReference>
<feature type="transmembrane region" description="Helical" evidence="8">
    <location>
        <begin position="323"/>
        <end position="346"/>
    </location>
</feature>
<dbReference type="PROSITE" id="PS50850">
    <property type="entry name" value="MFS"/>
    <property type="match status" value="1"/>
</dbReference>
<feature type="transmembrane region" description="Helical" evidence="8">
    <location>
        <begin position="269"/>
        <end position="291"/>
    </location>
</feature>
<dbReference type="Gene3D" id="1.20.1250.20">
    <property type="entry name" value="MFS general substrate transporter like domains"/>
    <property type="match status" value="1"/>
</dbReference>
<keyword evidence="2" id="KW-0813">Transport</keyword>
<keyword evidence="6 8" id="KW-0472">Membrane</keyword>
<feature type="domain" description="Major facilitator superfamily (MFS) profile" evidence="9">
    <location>
        <begin position="39"/>
        <end position="412"/>
    </location>
</feature>
<name>A0A919TA18_9ACTN</name>
<dbReference type="GO" id="GO:0005886">
    <property type="term" value="C:plasma membrane"/>
    <property type="evidence" value="ECO:0007669"/>
    <property type="project" value="UniProtKB-SubCell"/>
</dbReference>
<comment type="caution">
    <text evidence="10">The sequence shown here is derived from an EMBL/GenBank/DDBJ whole genome shotgun (WGS) entry which is preliminary data.</text>
</comment>
<keyword evidence="4 8" id="KW-0812">Transmembrane</keyword>
<feature type="transmembrane region" description="Helical" evidence="8">
    <location>
        <begin position="40"/>
        <end position="61"/>
    </location>
</feature>
<reference evidence="10 11" key="1">
    <citation type="submission" date="2021-03" db="EMBL/GenBank/DDBJ databases">
        <title>Whole genome shotgun sequence of Actinoplanes toevensis NBRC 105298.</title>
        <authorList>
            <person name="Komaki H."/>
            <person name="Tamura T."/>
        </authorList>
    </citation>
    <scope>NUCLEOTIDE SEQUENCE [LARGE SCALE GENOMIC DNA]</scope>
    <source>
        <strain evidence="10 11">NBRC 105298</strain>
    </source>
</reference>